<keyword evidence="1" id="KW-1133">Transmembrane helix</keyword>
<name>A0A1H7XAV4_9BACT</name>
<dbReference type="STRING" id="43775.SAMN04489760_11014"/>
<evidence type="ECO:0000256" key="1">
    <source>
        <dbReference type="SAM" id="Phobius"/>
    </source>
</evidence>
<dbReference type="Proteomes" id="UP000198744">
    <property type="component" value="Unassembled WGS sequence"/>
</dbReference>
<evidence type="ECO:0000313" key="2">
    <source>
        <dbReference type="EMBL" id="SEM31032.1"/>
    </source>
</evidence>
<accession>A0A1H7XAV4</accession>
<gene>
    <name evidence="2" type="ORF">SAMN04489760_11014</name>
</gene>
<dbReference type="OrthoDB" id="9811293at2"/>
<feature type="transmembrane region" description="Helical" evidence="1">
    <location>
        <begin position="195"/>
        <end position="218"/>
    </location>
</feature>
<feature type="transmembrane region" description="Helical" evidence="1">
    <location>
        <begin position="73"/>
        <end position="92"/>
    </location>
</feature>
<protein>
    <recommendedName>
        <fullName evidence="4">Carotenoid biosynthesis protein</fullName>
    </recommendedName>
</protein>
<dbReference type="AlphaFoldDB" id="A0A1H7XAV4"/>
<evidence type="ECO:0008006" key="4">
    <source>
        <dbReference type="Google" id="ProtNLM"/>
    </source>
</evidence>
<feature type="transmembrane region" description="Helical" evidence="1">
    <location>
        <begin position="282"/>
        <end position="305"/>
    </location>
</feature>
<feature type="transmembrane region" description="Helical" evidence="1">
    <location>
        <begin position="129"/>
        <end position="153"/>
    </location>
</feature>
<feature type="transmembrane region" description="Helical" evidence="1">
    <location>
        <begin position="44"/>
        <end position="61"/>
    </location>
</feature>
<keyword evidence="3" id="KW-1185">Reference proteome</keyword>
<sequence length="328" mass="36822">MIHRRLNRIGRLFWDDLPLIYFLFSAVAVASAECLNLSPPRKDLYWTFVFPLAVPVALYAFRFRIIDSSKRLFGLAILLGALSILTLIFVATKPQPIAISRLRLLYEYSSLANTLVLGLHAWRRSRALAILFFVPVAVYGVIIENGGILLGYFSETGYRLYLWPFPAPLATMAGWITVFYLVMSATWEFQRCIPWLSRSAFGSALVATTCALCLDLSLDPLATAVGFWRWNDLLTFNLLGVPVHNFVAWASAVLPFSFLLFRLQIGRSIQPINLGETVNTRWLLLWIPLALAAASVFFFGSMAFIEGGFSGPTFAVLEETLRKLGLHL</sequence>
<evidence type="ECO:0000313" key="3">
    <source>
        <dbReference type="Proteomes" id="UP000198744"/>
    </source>
</evidence>
<reference evidence="2 3" key="1">
    <citation type="submission" date="2016-10" db="EMBL/GenBank/DDBJ databases">
        <authorList>
            <person name="de Groot N.N."/>
        </authorList>
    </citation>
    <scope>NUCLEOTIDE SEQUENCE [LARGE SCALE GENOMIC DNA]</scope>
    <source>
        <strain evidence="2 3">DSM 8423</strain>
    </source>
</reference>
<dbReference type="EMBL" id="FOBS01000010">
    <property type="protein sequence ID" value="SEM31032.1"/>
    <property type="molecule type" value="Genomic_DNA"/>
</dbReference>
<feature type="transmembrane region" description="Helical" evidence="1">
    <location>
        <begin position="238"/>
        <end position="261"/>
    </location>
</feature>
<organism evidence="2 3">
    <name type="scientific">Syntrophus gentianae</name>
    <dbReference type="NCBI Taxonomy" id="43775"/>
    <lineage>
        <taxon>Bacteria</taxon>
        <taxon>Pseudomonadati</taxon>
        <taxon>Thermodesulfobacteriota</taxon>
        <taxon>Syntrophia</taxon>
        <taxon>Syntrophales</taxon>
        <taxon>Syntrophaceae</taxon>
        <taxon>Syntrophus</taxon>
    </lineage>
</organism>
<feature type="transmembrane region" description="Helical" evidence="1">
    <location>
        <begin position="165"/>
        <end position="183"/>
    </location>
</feature>
<proteinExistence type="predicted"/>
<feature type="transmembrane region" description="Helical" evidence="1">
    <location>
        <begin position="104"/>
        <end position="122"/>
    </location>
</feature>
<feature type="transmembrane region" description="Helical" evidence="1">
    <location>
        <begin position="12"/>
        <end position="32"/>
    </location>
</feature>
<keyword evidence="1" id="KW-0472">Membrane</keyword>
<keyword evidence="1" id="KW-0812">Transmembrane</keyword>
<dbReference type="RefSeq" id="WP_093883248.1">
    <property type="nucleotide sequence ID" value="NZ_FOBS01000010.1"/>
</dbReference>